<keyword evidence="3" id="KW-1185">Reference proteome</keyword>
<dbReference type="AlphaFoldDB" id="A0AAN8N581"/>
<feature type="region of interest" description="Disordered" evidence="1">
    <location>
        <begin position="19"/>
        <end position="39"/>
    </location>
</feature>
<comment type="caution">
    <text evidence="2">The sequence shown here is derived from an EMBL/GenBank/DDBJ whole genome shotgun (WGS) entry which is preliminary data.</text>
</comment>
<reference evidence="2 3" key="1">
    <citation type="submission" date="2019-10" db="EMBL/GenBank/DDBJ databases">
        <authorList>
            <person name="Palmer J.M."/>
        </authorList>
    </citation>
    <scope>NUCLEOTIDE SEQUENCE [LARGE SCALE GENOMIC DNA]</scope>
    <source>
        <strain evidence="2 3">TWF718</strain>
    </source>
</reference>
<accession>A0AAN8N581</accession>
<protein>
    <submittedName>
        <fullName evidence="2">Uncharacterized protein</fullName>
    </submittedName>
</protein>
<evidence type="ECO:0000313" key="2">
    <source>
        <dbReference type="EMBL" id="KAK6342992.1"/>
    </source>
</evidence>
<evidence type="ECO:0000313" key="3">
    <source>
        <dbReference type="Proteomes" id="UP001313282"/>
    </source>
</evidence>
<proteinExistence type="predicted"/>
<dbReference type="Proteomes" id="UP001313282">
    <property type="component" value="Unassembled WGS sequence"/>
</dbReference>
<gene>
    <name evidence="2" type="ORF">TWF718_008370</name>
</gene>
<dbReference type="EMBL" id="JAVHNR010000005">
    <property type="protein sequence ID" value="KAK6342992.1"/>
    <property type="molecule type" value="Genomic_DNA"/>
</dbReference>
<sequence>MSNLDSRVQILDTILAGAAAPSPGSTTENTPLPIPKDTKSLPEITELRSFESQVNEGAIRIIGALFQTVKHDESRLTGTRMVHFMDAVSQRLEMTCQQIEGSATIISMSFDSDAHQAMTHFEQFRPLFLHKEKTRDLDKQWGNLFKTCFDTHRALGEVKQGMAIYRIKGSGTILTADTCKDYEAHLIKLTEIIRDSGKDIESRKDYLTSEKQAAVRLIMASKRFKTSQRNHPTYRRVCSCRGRHWEKAVWDKLGLPAINMTPGGGSKGFRPV</sequence>
<evidence type="ECO:0000256" key="1">
    <source>
        <dbReference type="SAM" id="MobiDB-lite"/>
    </source>
</evidence>
<name>A0AAN8N581_9PEZI</name>
<organism evidence="2 3">
    <name type="scientific">Orbilia javanica</name>
    <dbReference type="NCBI Taxonomy" id="47235"/>
    <lineage>
        <taxon>Eukaryota</taxon>
        <taxon>Fungi</taxon>
        <taxon>Dikarya</taxon>
        <taxon>Ascomycota</taxon>
        <taxon>Pezizomycotina</taxon>
        <taxon>Orbiliomycetes</taxon>
        <taxon>Orbiliales</taxon>
        <taxon>Orbiliaceae</taxon>
        <taxon>Orbilia</taxon>
    </lineage>
</organism>